<keyword evidence="1" id="KW-0472">Membrane</keyword>
<proteinExistence type="predicted"/>
<name>A0A6C0AXN5_9ZZZZ</name>
<reference evidence="2" key="1">
    <citation type="journal article" date="2020" name="Nature">
        <title>Giant virus diversity and host interactions through global metagenomics.</title>
        <authorList>
            <person name="Schulz F."/>
            <person name="Roux S."/>
            <person name="Paez-Espino D."/>
            <person name="Jungbluth S."/>
            <person name="Walsh D.A."/>
            <person name="Denef V.J."/>
            <person name="McMahon K.D."/>
            <person name="Konstantinidis K.T."/>
            <person name="Eloe-Fadrosh E.A."/>
            <person name="Kyrpides N.C."/>
            <person name="Woyke T."/>
        </authorList>
    </citation>
    <scope>NUCLEOTIDE SEQUENCE</scope>
    <source>
        <strain evidence="2">GVMAG-S-ERX556022-25</strain>
    </source>
</reference>
<dbReference type="AlphaFoldDB" id="A0A6C0AXN5"/>
<organism evidence="2">
    <name type="scientific">viral metagenome</name>
    <dbReference type="NCBI Taxonomy" id="1070528"/>
    <lineage>
        <taxon>unclassified sequences</taxon>
        <taxon>metagenomes</taxon>
        <taxon>organismal metagenomes</taxon>
    </lineage>
</organism>
<protein>
    <submittedName>
        <fullName evidence="2">Uncharacterized protein</fullName>
    </submittedName>
</protein>
<dbReference type="EMBL" id="MN738812">
    <property type="protein sequence ID" value="QHS84729.1"/>
    <property type="molecule type" value="Genomic_DNA"/>
</dbReference>
<evidence type="ECO:0000256" key="1">
    <source>
        <dbReference type="SAM" id="Phobius"/>
    </source>
</evidence>
<feature type="transmembrane region" description="Helical" evidence="1">
    <location>
        <begin position="12"/>
        <end position="32"/>
    </location>
</feature>
<keyword evidence="1" id="KW-1133">Transmembrane helix</keyword>
<evidence type="ECO:0000313" key="2">
    <source>
        <dbReference type="EMBL" id="QHS84729.1"/>
    </source>
</evidence>
<accession>A0A6C0AXN5</accession>
<sequence>MKNIKNKKIKYIIVIIMYFYLILFFILLIYFIKFDISKFDAIGFNLKNKELFQ</sequence>
<keyword evidence="1" id="KW-0812">Transmembrane</keyword>